<evidence type="ECO:0000313" key="2">
    <source>
        <dbReference type="Proteomes" id="UP001417504"/>
    </source>
</evidence>
<comment type="caution">
    <text evidence="1">The sequence shown here is derived from an EMBL/GenBank/DDBJ whole genome shotgun (WGS) entry which is preliminary data.</text>
</comment>
<name>A0AAP0PEC0_9MAGN</name>
<keyword evidence="2" id="KW-1185">Reference proteome</keyword>
<reference evidence="1 2" key="1">
    <citation type="submission" date="2024-01" db="EMBL/GenBank/DDBJ databases">
        <title>Genome assemblies of Stephania.</title>
        <authorList>
            <person name="Yang L."/>
        </authorList>
    </citation>
    <scope>NUCLEOTIDE SEQUENCE [LARGE SCALE GENOMIC DNA]</scope>
    <source>
        <strain evidence="1">QJT</strain>
        <tissue evidence="1">Leaf</tissue>
    </source>
</reference>
<protein>
    <submittedName>
        <fullName evidence="1">Uncharacterized protein</fullName>
    </submittedName>
</protein>
<organism evidence="1 2">
    <name type="scientific">Stephania japonica</name>
    <dbReference type="NCBI Taxonomy" id="461633"/>
    <lineage>
        <taxon>Eukaryota</taxon>
        <taxon>Viridiplantae</taxon>
        <taxon>Streptophyta</taxon>
        <taxon>Embryophyta</taxon>
        <taxon>Tracheophyta</taxon>
        <taxon>Spermatophyta</taxon>
        <taxon>Magnoliopsida</taxon>
        <taxon>Ranunculales</taxon>
        <taxon>Menispermaceae</taxon>
        <taxon>Menispermoideae</taxon>
        <taxon>Cissampelideae</taxon>
        <taxon>Stephania</taxon>
    </lineage>
</organism>
<dbReference type="EMBL" id="JBBNAE010000003">
    <property type="protein sequence ID" value="KAK9137575.1"/>
    <property type="molecule type" value="Genomic_DNA"/>
</dbReference>
<dbReference type="Proteomes" id="UP001417504">
    <property type="component" value="Unassembled WGS sequence"/>
</dbReference>
<evidence type="ECO:0000313" key="1">
    <source>
        <dbReference type="EMBL" id="KAK9137575.1"/>
    </source>
</evidence>
<accession>A0AAP0PEC0</accession>
<dbReference type="AlphaFoldDB" id="A0AAP0PEC0"/>
<gene>
    <name evidence="1" type="ORF">Sjap_008169</name>
</gene>
<proteinExistence type="predicted"/>
<sequence>MRACFSLAVRVLFFLVLETAFVLVIRGYNYKNMDNIEIKKIQYFMEKFPHQSFMEKLNFLEATNQVAT</sequence>